<evidence type="ECO:0000259" key="3">
    <source>
        <dbReference type="Pfam" id="PF01557"/>
    </source>
</evidence>
<evidence type="ECO:0000313" key="4">
    <source>
        <dbReference type="EMBL" id="VFK65635.1"/>
    </source>
</evidence>
<dbReference type="GO" id="GO:0005737">
    <property type="term" value="C:cytoplasm"/>
    <property type="evidence" value="ECO:0007669"/>
    <property type="project" value="TreeGrafter"/>
</dbReference>
<organism evidence="4">
    <name type="scientific">Candidatus Kentrum sp. UNK</name>
    <dbReference type="NCBI Taxonomy" id="2126344"/>
    <lineage>
        <taxon>Bacteria</taxon>
        <taxon>Pseudomonadati</taxon>
        <taxon>Pseudomonadota</taxon>
        <taxon>Gammaproteobacteria</taxon>
        <taxon>Candidatus Kentrum</taxon>
    </lineage>
</organism>
<keyword evidence="2" id="KW-0472">Membrane</keyword>
<keyword evidence="2" id="KW-0812">Transmembrane</keyword>
<dbReference type="InterPro" id="IPR011234">
    <property type="entry name" value="Fumarylacetoacetase-like_C"/>
</dbReference>
<feature type="domain" description="Fumarylacetoacetase-like C-terminal" evidence="3">
    <location>
        <begin position="130"/>
        <end position="275"/>
    </location>
</feature>
<protein>
    <submittedName>
        <fullName evidence="4">2-keto-4-pentenoate hydratase</fullName>
    </submittedName>
</protein>
<dbReference type="EMBL" id="CAADFZ010000067">
    <property type="protein sequence ID" value="VFK65635.1"/>
    <property type="molecule type" value="Genomic_DNA"/>
</dbReference>
<gene>
    <name evidence="4" type="ORF">BECKUNK1418G_GA0071005_10671</name>
    <name evidence="5" type="ORF">BECKUNK1418H_GA0071006_100828</name>
</gene>
<proteinExistence type="predicted"/>
<dbReference type="AlphaFoldDB" id="A0A451AI09"/>
<accession>A0A451AI09</accession>
<dbReference type="Pfam" id="PF01557">
    <property type="entry name" value="FAA_hydrolase"/>
    <property type="match status" value="1"/>
</dbReference>
<feature type="transmembrane region" description="Helical" evidence="2">
    <location>
        <begin position="21"/>
        <end position="38"/>
    </location>
</feature>
<keyword evidence="2" id="KW-1133">Transmembrane helix</keyword>
<name>A0A451AI09_9GAMM</name>
<sequence>MNQEKITHDSDNSKTMHTIQQLFAIIIIASWLGAATAIEDREQDLADKIIEAEVTRRPIPVLSLRRPAMDVEMAYGIQRAYIERRLKKVSLAGFKAGLTARKGQQRLGLDAPVAGALLESGRVTTPIIESDGFRRPMVETEIGFIIGAPLTRPVKDASALRDSIRAIAPVIELPDLGFAKTEHLAETDIIAANACAKQFIVGPPQPVERVAPNTTRVVLFLDGREINRGKGSEALGDQWQAALWLVNTMLAQGWRMEPGQILLTGALGKMLPAKPGKYRADYGKLGEIRFEILPRNQRRGIE</sequence>
<keyword evidence="1" id="KW-0456">Lyase</keyword>
<dbReference type="InterPro" id="IPR050772">
    <property type="entry name" value="Hydratase-Decarb/MhpD_sf"/>
</dbReference>
<dbReference type="InterPro" id="IPR036663">
    <property type="entry name" value="Fumarylacetoacetase_C_sf"/>
</dbReference>
<dbReference type="PANTHER" id="PTHR30143">
    <property type="entry name" value="ACID HYDRATASE"/>
    <property type="match status" value="1"/>
</dbReference>
<dbReference type="GO" id="GO:0008684">
    <property type="term" value="F:2-oxopent-4-enoate hydratase activity"/>
    <property type="evidence" value="ECO:0007669"/>
    <property type="project" value="TreeGrafter"/>
</dbReference>
<dbReference type="SUPFAM" id="SSF56529">
    <property type="entry name" value="FAH"/>
    <property type="match status" value="1"/>
</dbReference>
<dbReference type="PANTHER" id="PTHR30143:SF0">
    <property type="entry name" value="2-KETO-4-PENTENOATE HYDRATASE"/>
    <property type="match status" value="1"/>
</dbReference>
<evidence type="ECO:0000313" key="5">
    <source>
        <dbReference type="EMBL" id="VFK68947.1"/>
    </source>
</evidence>
<evidence type="ECO:0000256" key="1">
    <source>
        <dbReference type="ARBA" id="ARBA00023239"/>
    </source>
</evidence>
<evidence type="ECO:0000256" key="2">
    <source>
        <dbReference type="SAM" id="Phobius"/>
    </source>
</evidence>
<dbReference type="EMBL" id="CAADGD010000008">
    <property type="protein sequence ID" value="VFK68947.1"/>
    <property type="molecule type" value="Genomic_DNA"/>
</dbReference>
<reference evidence="4" key="1">
    <citation type="submission" date="2019-02" db="EMBL/GenBank/DDBJ databases">
        <authorList>
            <person name="Gruber-Vodicka R. H."/>
            <person name="Seah K. B. B."/>
        </authorList>
    </citation>
    <scope>NUCLEOTIDE SEQUENCE</scope>
    <source>
        <strain evidence="5">BECK_BY19</strain>
        <strain evidence="4">BECK_BY8</strain>
    </source>
</reference>
<dbReference type="Gene3D" id="3.90.850.10">
    <property type="entry name" value="Fumarylacetoacetase-like, C-terminal domain"/>
    <property type="match status" value="1"/>
</dbReference>